<comment type="caution">
    <text evidence="1">The sequence shown here is derived from an EMBL/GenBank/DDBJ whole genome shotgun (WGS) entry which is preliminary data.</text>
</comment>
<dbReference type="AlphaFoldDB" id="A0A9P4M7S6"/>
<organism evidence="1 2">
    <name type="scientific">Rhizodiscina lignyota</name>
    <dbReference type="NCBI Taxonomy" id="1504668"/>
    <lineage>
        <taxon>Eukaryota</taxon>
        <taxon>Fungi</taxon>
        <taxon>Dikarya</taxon>
        <taxon>Ascomycota</taxon>
        <taxon>Pezizomycotina</taxon>
        <taxon>Dothideomycetes</taxon>
        <taxon>Pleosporomycetidae</taxon>
        <taxon>Aulographales</taxon>
        <taxon>Rhizodiscinaceae</taxon>
        <taxon>Rhizodiscina</taxon>
    </lineage>
</organism>
<reference evidence="1" key="1">
    <citation type="journal article" date="2020" name="Stud. Mycol.">
        <title>101 Dothideomycetes genomes: a test case for predicting lifestyles and emergence of pathogens.</title>
        <authorList>
            <person name="Haridas S."/>
            <person name="Albert R."/>
            <person name="Binder M."/>
            <person name="Bloem J."/>
            <person name="Labutti K."/>
            <person name="Salamov A."/>
            <person name="Andreopoulos B."/>
            <person name="Baker S."/>
            <person name="Barry K."/>
            <person name="Bills G."/>
            <person name="Bluhm B."/>
            <person name="Cannon C."/>
            <person name="Castanera R."/>
            <person name="Culley D."/>
            <person name="Daum C."/>
            <person name="Ezra D."/>
            <person name="Gonzalez J."/>
            <person name="Henrissat B."/>
            <person name="Kuo A."/>
            <person name="Liang C."/>
            <person name="Lipzen A."/>
            <person name="Lutzoni F."/>
            <person name="Magnuson J."/>
            <person name="Mondo S."/>
            <person name="Nolan M."/>
            <person name="Ohm R."/>
            <person name="Pangilinan J."/>
            <person name="Park H.-J."/>
            <person name="Ramirez L."/>
            <person name="Alfaro M."/>
            <person name="Sun H."/>
            <person name="Tritt A."/>
            <person name="Yoshinaga Y."/>
            <person name="Zwiers L.-H."/>
            <person name="Turgeon B."/>
            <person name="Goodwin S."/>
            <person name="Spatafora J."/>
            <person name="Crous P."/>
            <person name="Grigoriev I."/>
        </authorList>
    </citation>
    <scope>NUCLEOTIDE SEQUENCE</scope>
    <source>
        <strain evidence="1">CBS 133067</strain>
    </source>
</reference>
<sequence length="448" mass="51905">MLRTNLSRRFTPSSRILILAALLLTVLYLISATARIHLRDGKYGVELKEHPTFNPLSDGVGELVLRSRRHPEGAAGKIDHNRLHERIFNPTLLELPKGSKHNFIIICRQGQELVTIKEKEYKKGQQVAFFGDVVYDEYRVPHIIRQASWKKYFLEDVEPPEHHCKSESHIMQYIGPEDGKLYWTREGAPILMFTNQVPYEGECQGMFFVDVRAVVPDLVEFLGDNASKLPPIKYKKPIQLRRQMPDDLREDGSFHFEREKNWVPFQTFLGEPEDDPLMFSAHLVEPRIYKYVEGERYVEHVGAPETPQMCVEEKMAHGVHQGTPMLSITMCNRGECQPDIHNTVLMGLVQKRRSDPVLHYDKKIVTWNASSPFEFRSISKLIKFTGTEDWGYTWTGSMVYYWNTTEIPENRSHGFLDDEVWLSFGIADRESGWIDVQAKDLVEDHVLC</sequence>
<protein>
    <submittedName>
        <fullName evidence="1">Uncharacterized protein</fullName>
    </submittedName>
</protein>
<evidence type="ECO:0000313" key="2">
    <source>
        <dbReference type="Proteomes" id="UP000799772"/>
    </source>
</evidence>
<evidence type="ECO:0000313" key="1">
    <source>
        <dbReference type="EMBL" id="KAF2101006.1"/>
    </source>
</evidence>
<keyword evidence="2" id="KW-1185">Reference proteome</keyword>
<gene>
    <name evidence="1" type="ORF">NA57DRAFT_74599</name>
</gene>
<proteinExistence type="predicted"/>
<dbReference type="Proteomes" id="UP000799772">
    <property type="component" value="Unassembled WGS sequence"/>
</dbReference>
<dbReference type="EMBL" id="ML978124">
    <property type="protein sequence ID" value="KAF2101006.1"/>
    <property type="molecule type" value="Genomic_DNA"/>
</dbReference>
<dbReference type="OrthoDB" id="2522565at2759"/>
<name>A0A9P4M7S6_9PEZI</name>
<accession>A0A9P4M7S6</accession>